<dbReference type="EMBL" id="KZ678147">
    <property type="protein sequence ID" value="PSN60771.1"/>
    <property type="molecule type" value="Genomic_DNA"/>
</dbReference>
<dbReference type="STRING" id="1448308.A0A2T2N5R3"/>
<name>A0A2T2N5R3_CORCC</name>
<dbReference type="Pfam" id="PF00106">
    <property type="entry name" value="adh_short"/>
    <property type="match status" value="1"/>
</dbReference>
<evidence type="ECO:0000256" key="1">
    <source>
        <dbReference type="ARBA" id="ARBA00006484"/>
    </source>
</evidence>
<organism evidence="3 4">
    <name type="scientific">Corynespora cassiicola Philippines</name>
    <dbReference type="NCBI Taxonomy" id="1448308"/>
    <lineage>
        <taxon>Eukaryota</taxon>
        <taxon>Fungi</taxon>
        <taxon>Dikarya</taxon>
        <taxon>Ascomycota</taxon>
        <taxon>Pezizomycotina</taxon>
        <taxon>Dothideomycetes</taxon>
        <taxon>Pleosporomycetidae</taxon>
        <taxon>Pleosporales</taxon>
        <taxon>Corynesporascaceae</taxon>
        <taxon>Corynespora</taxon>
    </lineage>
</organism>
<dbReference type="PANTHER" id="PTHR42901:SF1">
    <property type="entry name" value="ALCOHOL DEHYDROGENASE"/>
    <property type="match status" value="1"/>
</dbReference>
<gene>
    <name evidence="3" type="ORF">BS50DRAFT_654743</name>
</gene>
<dbReference type="InterPro" id="IPR002347">
    <property type="entry name" value="SDR_fam"/>
</dbReference>
<keyword evidence="4" id="KW-1185">Reference proteome</keyword>
<dbReference type="OrthoDB" id="1933717at2759"/>
<comment type="similarity">
    <text evidence="1">Belongs to the short-chain dehydrogenases/reductases (SDR) family.</text>
</comment>
<evidence type="ECO:0000313" key="3">
    <source>
        <dbReference type="EMBL" id="PSN60771.1"/>
    </source>
</evidence>
<dbReference type="Proteomes" id="UP000240883">
    <property type="component" value="Unassembled WGS sequence"/>
</dbReference>
<sequence length="305" mass="33271">MLDHLTKTVHKSVYPAIDPSRPALSAAGKTIIISGGASGIGLLTAEAFSAAGAARVVILARRQQALDEAFAKLNSENVSAGRSTEIWTYLLDITDKVATEDVFDNIRHRLNENEPNKEAFDADVLVTSAAYFVLGHSTLEYDINEYTKSFGTNVGGNLNLVRAFLAPEIPSIPFNKVILDVSAAAAYMTIPGQSPYAASKLAYTHIMRSLQSELDAIKGKPIRIHYFHPGVVYTPGVAKSLNKDGVTFEFDDESLPGAFAVWLASSEAEFLRGRFVMSAWDVDELKAMKLRYESDPKFGTITLVY</sequence>
<dbReference type="AlphaFoldDB" id="A0A2T2N5R3"/>
<evidence type="ECO:0000256" key="2">
    <source>
        <dbReference type="ARBA" id="ARBA00023002"/>
    </source>
</evidence>
<proteinExistence type="inferred from homology"/>
<reference evidence="3 4" key="1">
    <citation type="journal article" date="2018" name="Front. Microbiol.">
        <title>Genome-Wide Analysis of Corynespora cassiicola Leaf Fall Disease Putative Effectors.</title>
        <authorList>
            <person name="Lopez D."/>
            <person name="Ribeiro S."/>
            <person name="Label P."/>
            <person name="Fumanal B."/>
            <person name="Venisse J.S."/>
            <person name="Kohler A."/>
            <person name="de Oliveira R.R."/>
            <person name="Labutti K."/>
            <person name="Lipzen A."/>
            <person name="Lail K."/>
            <person name="Bauer D."/>
            <person name="Ohm R.A."/>
            <person name="Barry K.W."/>
            <person name="Spatafora J."/>
            <person name="Grigoriev I.V."/>
            <person name="Martin F.M."/>
            <person name="Pujade-Renaud V."/>
        </authorList>
    </citation>
    <scope>NUCLEOTIDE SEQUENCE [LARGE SCALE GENOMIC DNA]</scope>
    <source>
        <strain evidence="3 4">Philippines</strain>
    </source>
</reference>
<dbReference type="SUPFAM" id="SSF51735">
    <property type="entry name" value="NAD(P)-binding Rossmann-fold domains"/>
    <property type="match status" value="1"/>
</dbReference>
<evidence type="ECO:0000313" key="4">
    <source>
        <dbReference type="Proteomes" id="UP000240883"/>
    </source>
</evidence>
<protein>
    <submittedName>
        <fullName evidence="3">NAD(P)-binding protein</fullName>
    </submittedName>
</protein>
<dbReference type="PRINTS" id="PR00081">
    <property type="entry name" value="GDHRDH"/>
</dbReference>
<accession>A0A2T2N5R3</accession>
<keyword evidence="2" id="KW-0560">Oxidoreductase</keyword>
<dbReference type="InterPro" id="IPR036291">
    <property type="entry name" value="NAD(P)-bd_dom_sf"/>
</dbReference>
<dbReference type="Gene3D" id="3.40.50.720">
    <property type="entry name" value="NAD(P)-binding Rossmann-like Domain"/>
    <property type="match status" value="1"/>
</dbReference>
<dbReference type="PANTHER" id="PTHR42901">
    <property type="entry name" value="ALCOHOL DEHYDROGENASE"/>
    <property type="match status" value="1"/>
</dbReference>
<dbReference type="GO" id="GO:0016491">
    <property type="term" value="F:oxidoreductase activity"/>
    <property type="evidence" value="ECO:0007669"/>
    <property type="project" value="UniProtKB-KW"/>
</dbReference>